<keyword evidence="3" id="KW-1185">Reference proteome</keyword>
<organism evidence="2 3">
    <name type="scientific">Deinococcus petrolearius</name>
    <dbReference type="NCBI Taxonomy" id="1751295"/>
    <lineage>
        <taxon>Bacteria</taxon>
        <taxon>Thermotogati</taxon>
        <taxon>Deinococcota</taxon>
        <taxon>Deinococci</taxon>
        <taxon>Deinococcales</taxon>
        <taxon>Deinococcaceae</taxon>
        <taxon>Deinococcus</taxon>
    </lineage>
</organism>
<evidence type="ECO:0000313" key="3">
    <source>
        <dbReference type="Proteomes" id="UP001595979"/>
    </source>
</evidence>
<accession>A0ABW1DMS1</accession>
<dbReference type="RefSeq" id="WP_380050277.1">
    <property type="nucleotide sequence ID" value="NZ_JBHSOH010000017.1"/>
</dbReference>
<reference evidence="3" key="1">
    <citation type="journal article" date="2019" name="Int. J. Syst. Evol. Microbiol.">
        <title>The Global Catalogue of Microorganisms (GCM) 10K type strain sequencing project: providing services to taxonomists for standard genome sequencing and annotation.</title>
        <authorList>
            <consortium name="The Broad Institute Genomics Platform"/>
            <consortium name="The Broad Institute Genome Sequencing Center for Infectious Disease"/>
            <person name="Wu L."/>
            <person name="Ma J."/>
        </authorList>
    </citation>
    <scope>NUCLEOTIDE SEQUENCE [LARGE SCALE GENOMIC DNA]</scope>
    <source>
        <strain evidence="3">CGMCC 1.15053</strain>
    </source>
</reference>
<gene>
    <name evidence="2" type="ORF">ACFPQ6_13240</name>
</gene>
<dbReference type="EMBL" id="JBHSOH010000017">
    <property type="protein sequence ID" value="MFC5849273.1"/>
    <property type="molecule type" value="Genomic_DNA"/>
</dbReference>
<feature type="region of interest" description="Disordered" evidence="1">
    <location>
        <begin position="21"/>
        <end position="40"/>
    </location>
</feature>
<evidence type="ECO:0000256" key="1">
    <source>
        <dbReference type="SAM" id="MobiDB-lite"/>
    </source>
</evidence>
<comment type="caution">
    <text evidence="2">The sequence shown here is derived from an EMBL/GenBank/DDBJ whole genome shotgun (WGS) entry which is preliminary data.</text>
</comment>
<evidence type="ECO:0000313" key="2">
    <source>
        <dbReference type="EMBL" id="MFC5849273.1"/>
    </source>
</evidence>
<proteinExistence type="predicted"/>
<protein>
    <submittedName>
        <fullName evidence="2">Uncharacterized protein</fullName>
    </submittedName>
</protein>
<name>A0ABW1DMS1_9DEIO</name>
<dbReference type="Proteomes" id="UP001595979">
    <property type="component" value="Unassembled WGS sequence"/>
</dbReference>
<sequence>MVPPIEITHRHIKQFLGAWSSGNKQAKESPVTVTGQRGQELTPEVVRQGPRRTGWLFLPVEVPSRALKGIAGAMVRVTSLTPEPLGDRVATNEFQREKMLVNPGNDAEMMIDS</sequence>